<evidence type="ECO:0000313" key="4">
    <source>
        <dbReference type="Proteomes" id="UP000807716"/>
    </source>
</evidence>
<feature type="region of interest" description="Disordered" evidence="1">
    <location>
        <begin position="25"/>
        <end position="83"/>
    </location>
</feature>
<feature type="compositionally biased region" description="Low complexity" evidence="1">
    <location>
        <begin position="534"/>
        <end position="559"/>
    </location>
</feature>
<feature type="compositionally biased region" description="Acidic residues" evidence="1">
    <location>
        <begin position="174"/>
        <end position="201"/>
    </location>
</feature>
<feature type="compositionally biased region" description="Basic and acidic residues" evidence="1">
    <location>
        <begin position="25"/>
        <end position="46"/>
    </location>
</feature>
<feature type="domain" description="Myb-like" evidence="2">
    <location>
        <begin position="412"/>
        <end position="465"/>
    </location>
</feature>
<reference evidence="3" key="1">
    <citation type="journal article" date="2020" name="Fungal Divers.">
        <title>Resolving the Mortierellaceae phylogeny through synthesis of multi-gene phylogenetics and phylogenomics.</title>
        <authorList>
            <person name="Vandepol N."/>
            <person name="Liber J."/>
            <person name="Desiro A."/>
            <person name="Na H."/>
            <person name="Kennedy M."/>
            <person name="Barry K."/>
            <person name="Grigoriev I.V."/>
            <person name="Miller A.N."/>
            <person name="O'Donnell K."/>
            <person name="Stajich J.E."/>
            <person name="Bonito G."/>
        </authorList>
    </citation>
    <scope>NUCLEOTIDE SEQUENCE</scope>
    <source>
        <strain evidence="3">BC1065</strain>
    </source>
</reference>
<evidence type="ECO:0000256" key="1">
    <source>
        <dbReference type="SAM" id="MobiDB-lite"/>
    </source>
</evidence>
<name>A0A9P6UBQ8_9FUNG</name>
<dbReference type="GO" id="GO:0045944">
    <property type="term" value="P:positive regulation of transcription by RNA polymerase II"/>
    <property type="evidence" value="ECO:0007669"/>
    <property type="project" value="TreeGrafter"/>
</dbReference>
<feature type="compositionally biased region" description="Acidic residues" evidence="1">
    <location>
        <begin position="495"/>
        <end position="517"/>
    </location>
</feature>
<dbReference type="SUPFAM" id="SSF46689">
    <property type="entry name" value="Homeodomain-like"/>
    <property type="match status" value="1"/>
</dbReference>
<dbReference type="AlphaFoldDB" id="A0A9P6UBQ8"/>
<evidence type="ECO:0000313" key="3">
    <source>
        <dbReference type="EMBL" id="KAG0268310.1"/>
    </source>
</evidence>
<dbReference type="OrthoDB" id="2448622at2759"/>
<dbReference type="InterPro" id="IPR001005">
    <property type="entry name" value="SANT/Myb"/>
</dbReference>
<feature type="region of interest" description="Disordered" evidence="1">
    <location>
        <begin position="168"/>
        <end position="202"/>
    </location>
</feature>
<keyword evidence="4" id="KW-1185">Reference proteome</keyword>
<feature type="compositionally biased region" description="Low complexity" evidence="1">
    <location>
        <begin position="47"/>
        <end position="56"/>
    </location>
</feature>
<dbReference type="PROSITE" id="PS50090">
    <property type="entry name" value="MYB_LIKE"/>
    <property type="match status" value="1"/>
</dbReference>
<dbReference type="PANTHER" id="PTHR46007">
    <property type="entry name" value="MEDIATOR OF RNA POLYMERASE II TRANSCRIPTION SUBUNIT 12"/>
    <property type="match status" value="1"/>
</dbReference>
<feature type="compositionally biased region" description="Polar residues" evidence="1">
    <location>
        <begin position="291"/>
        <end position="306"/>
    </location>
</feature>
<gene>
    <name evidence="3" type="ORF">DFQ27_007046</name>
</gene>
<dbReference type="InterPro" id="IPR009057">
    <property type="entry name" value="Homeodomain-like_sf"/>
</dbReference>
<sequence>MSQHSPYFGRRTQQFSDWLAVKEREKARAENHMTRLRETTSCEHHQQQQQQQQQQQPLSHRAKSQNRSPSGKDNLKRLQQKIQQRRARARATLLYDLHQGVKSVEAQVQKQVEMVLSRLKEAPGSRYAFALTNTFLNTLPSALSQTILPSAISAVAATAATKATNMTALRDYGEHDDDDDDDDDDEDDEDEGAEEGEEDSEEKMWFLWQLQQQQLYQDFCYSRFAGQHQHYSSPPPQWLQQRLHQEQIQNQSAEHLSNELLRTVSIAPPSPSSSSSSSVSSSSPKSSSCSLASTEPSNTTVATSTEPPAGTVHISSKDASVLLSAGSSTTYASAASMVLSAAASAGLATIDSTLPSFLPTVVAPIVCVFSYPTPATSKVTSPQDASSPPPSLLSSSHGDEGPRKENLYESLARSSRSNGWTKAEREALFLAVTRFRLFGQWTKIKEMMNLHRTEEEIEYEYRRLYVDDDVEDSDQDSSDDEEGGQEQRQQRQGEAEDIQDSSQDGDDEDESDEDESNIDVTKVKKEQVESDGFSSSSSSASAPSSSSASSLSASASTLSGGRGSRIVDGVDLDQLSKKAQREFLRHRALLKRALKQQQQQQPVRWNEREVLVDKRFHLEEIPMHL</sequence>
<dbReference type="GO" id="GO:0003713">
    <property type="term" value="F:transcription coactivator activity"/>
    <property type="evidence" value="ECO:0007669"/>
    <property type="project" value="TreeGrafter"/>
</dbReference>
<protein>
    <recommendedName>
        <fullName evidence="2">Myb-like domain-containing protein</fullName>
    </recommendedName>
</protein>
<comment type="caution">
    <text evidence="3">The sequence shown here is derived from an EMBL/GenBank/DDBJ whole genome shotgun (WGS) entry which is preliminary data.</text>
</comment>
<accession>A0A9P6UBQ8</accession>
<dbReference type="Proteomes" id="UP000807716">
    <property type="component" value="Unassembled WGS sequence"/>
</dbReference>
<feature type="compositionally biased region" description="Low complexity" evidence="1">
    <location>
        <begin position="272"/>
        <end position="290"/>
    </location>
</feature>
<feature type="region of interest" description="Disordered" evidence="1">
    <location>
        <begin position="265"/>
        <end position="312"/>
    </location>
</feature>
<dbReference type="InterPro" id="IPR051647">
    <property type="entry name" value="Mediator_comp_sub12"/>
</dbReference>
<dbReference type="GO" id="GO:0016592">
    <property type="term" value="C:mediator complex"/>
    <property type="evidence" value="ECO:0007669"/>
    <property type="project" value="TreeGrafter"/>
</dbReference>
<feature type="region of interest" description="Disordered" evidence="1">
    <location>
        <begin position="377"/>
        <end position="404"/>
    </location>
</feature>
<dbReference type="Gene3D" id="1.10.10.60">
    <property type="entry name" value="Homeodomain-like"/>
    <property type="match status" value="1"/>
</dbReference>
<feature type="compositionally biased region" description="Acidic residues" evidence="1">
    <location>
        <begin position="470"/>
        <end position="484"/>
    </location>
</feature>
<evidence type="ECO:0000259" key="2">
    <source>
        <dbReference type="PROSITE" id="PS50090"/>
    </source>
</evidence>
<feature type="region of interest" description="Disordered" evidence="1">
    <location>
        <begin position="470"/>
        <end position="569"/>
    </location>
</feature>
<dbReference type="PANTHER" id="PTHR46007:SF8">
    <property type="entry name" value="C2H2-TYPE DOMAIN-CONTAINING PROTEIN"/>
    <property type="match status" value="1"/>
</dbReference>
<organism evidence="3 4">
    <name type="scientific">Actinomortierella ambigua</name>
    <dbReference type="NCBI Taxonomy" id="1343610"/>
    <lineage>
        <taxon>Eukaryota</taxon>
        <taxon>Fungi</taxon>
        <taxon>Fungi incertae sedis</taxon>
        <taxon>Mucoromycota</taxon>
        <taxon>Mortierellomycotina</taxon>
        <taxon>Mortierellomycetes</taxon>
        <taxon>Mortierellales</taxon>
        <taxon>Mortierellaceae</taxon>
        <taxon>Actinomortierella</taxon>
    </lineage>
</organism>
<proteinExistence type="predicted"/>
<dbReference type="EMBL" id="JAAAJB010000054">
    <property type="protein sequence ID" value="KAG0268310.1"/>
    <property type="molecule type" value="Genomic_DNA"/>
</dbReference>